<evidence type="ECO:0000256" key="10">
    <source>
        <dbReference type="PROSITE-ProRule" id="PRU01379"/>
    </source>
</evidence>
<evidence type="ECO:0000256" key="2">
    <source>
        <dbReference type="ARBA" id="ARBA00005988"/>
    </source>
</evidence>
<dbReference type="GeneID" id="20233131"/>
<dbReference type="GO" id="GO:0004181">
    <property type="term" value="F:metallocarboxypeptidase activity"/>
    <property type="evidence" value="ECO:0007669"/>
    <property type="project" value="InterPro"/>
</dbReference>
<dbReference type="GO" id="GO:0008270">
    <property type="term" value="F:zinc ion binding"/>
    <property type="evidence" value="ECO:0007669"/>
    <property type="project" value="InterPro"/>
</dbReference>
<evidence type="ECO:0000256" key="3">
    <source>
        <dbReference type="ARBA" id="ARBA00022645"/>
    </source>
</evidence>
<dbReference type="Proteomes" id="UP000030746">
    <property type="component" value="Unassembled WGS sequence"/>
</dbReference>
<dbReference type="PANTHER" id="PTHR11705:SF143">
    <property type="entry name" value="SLL0236 PROTEIN"/>
    <property type="match status" value="1"/>
</dbReference>
<evidence type="ECO:0000313" key="13">
    <source>
        <dbReference type="Proteomes" id="UP000030746"/>
    </source>
</evidence>
<dbReference type="FunFam" id="3.40.630.10:FF:000084">
    <property type="entry name" value="Carboxypeptidase B2"/>
    <property type="match status" value="1"/>
</dbReference>
<feature type="active site" description="Proton donor/acceptor" evidence="10">
    <location>
        <position position="214"/>
    </location>
</feature>
<feature type="domain" description="Peptidase M14" evidence="11">
    <location>
        <begin position="1"/>
        <end position="250"/>
    </location>
</feature>
<evidence type="ECO:0000256" key="9">
    <source>
        <dbReference type="ARBA" id="ARBA00023049"/>
    </source>
</evidence>
<reference evidence="12 13" key="1">
    <citation type="journal article" date="2013" name="Nature">
        <title>Insights into bilaterian evolution from three spiralian genomes.</title>
        <authorList>
            <person name="Simakov O."/>
            <person name="Marletaz F."/>
            <person name="Cho S.J."/>
            <person name="Edsinger-Gonzales E."/>
            <person name="Havlak P."/>
            <person name="Hellsten U."/>
            <person name="Kuo D.H."/>
            <person name="Larsson T."/>
            <person name="Lv J."/>
            <person name="Arendt D."/>
            <person name="Savage R."/>
            <person name="Osoegawa K."/>
            <person name="de Jong P."/>
            <person name="Grimwood J."/>
            <person name="Chapman J.A."/>
            <person name="Shapiro H."/>
            <person name="Aerts A."/>
            <person name="Otillar R.P."/>
            <person name="Terry A.Y."/>
            <person name="Boore J.L."/>
            <person name="Grigoriev I.V."/>
            <person name="Lindberg D.R."/>
            <person name="Seaver E.C."/>
            <person name="Weisblat D.A."/>
            <person name="Putnam N.H."/>
            <person name="Rokhsar D.S."/>
        </authorList>
    </citation>
    <scope>NUCLEOTIDE SEQUENCE [LARGE SCALE GENOMIC DNA]</scope>
</reference>
<evidence type="ECO:0000256" key="4">
    <source>
        <dbReference type="ARBA" id="ARBA00022670"/>
    </source>
</evidence>
<keyword evidence="13" id="KW-1185">Reference proteome</keyword>
<dbReference type="OrthoDB" id="3626597at2759"/>
<keyword evidence="5" id="KW-0479">Metal-binding</keyword>
<evidence type="ECO:0000256" key="1">
    <source>
        <dbReference type="ARBA" id="ARBA00001947"/>
    </source>
</evidence>
<dbReference type="OMA" id="WITHSSI"/>
<keyword evidence="8" id="KW-0862">Zinc</keyword>
<evidence type="ECO:0000259" key="11">
    <source>
        <dbReference type="PROSITE" id="PS52035"/>
    </source>
</evidence>
<protein>
    <recommendedName>
        <fullName evidence="11">Peptidase M14 domain-containing protein</fullName>
    </recommendedName>
</protein>
<dbReference type="SMART" id="SM00631">
    <property type="entry name" value="Zn_pept"/>
    <property type="match status" value="1"/>
</dbReference>
<accession>V3Z394</accession>
<evidence type="ECO:0000256" key="8">
    <source>
        <dbReference type="ARBA" id="ARBA00022833"/>
    </source>
</evidence>
<dbReference type="Pfam" id="PF00246">
    <property type="entry name" value="Peptidase_M14"/>
    <property type="match status" value="1"/>
</dbReference>
<dbReference type="PROSITE" id="PS00132">
    <property type="entry name" value="CARBOXYPEPT_ZN_1"/>
    <property type="match status" value="1"/>
</dbReference>
<keyword evidence="9" id="KW-0482">Metalloprotease</keyword>
<dbReference type="HOGENOM" id="CLU_019326_4_2_1"/>
<proteinExistence type="inferred from homology"/>
<gene>
    <name evidence="12" type="ORF">LOTGIDRAFT_130966</name>
</gene>
<organism evidence="12 13">
    <name type="scientific">Lottia gigantea</name>
    <name type="common">Giant owl limpet</name>
    <dbReference type="NCBI Taxonomy" id="225164"/>
    <lineage>
        <taxon>Eukaryota</taxon>
        <taxon>Metazoa</taxon>
        <taxon>Spiralia</taxon>
        <taxon>Lophotrochozoa</taxon>
        <taxon>Mollusca</taxon>
        <taxon>Gastropoda</taxon>
        <taxon>Patellogastropoda</taxon>
        <taxon>Lottioidea</taxon>
        <taxon>Lottiidae</taxon>
        <taxon>Lottia</taxon>
    </lineage>
</organism>
<dbReference type="PRINTS" id="PR00765">
    <property type="entry name" value="CRBOXYPTASEA"/>
</dbReference>
<comment type="cofactor">
    <cofactor evidence="1">
        <name>Zn(2+)</name>
        <dbReference type="ChEBI" id="CHEBI:29105"/>
    </cofactor>
</comment>
<evidence type="ECO:0000256" key="7">
    <source>
        <dbReference type="ARBA" id="ARBA00022801"/>
    </source>
</evidence>
<dbReference type="KEGG" id="lgi:LOTGIDRAFT_130966"/>
<keyword evidence="6" id="KW-0732">Signal</keyword>
<dbReference type="InterPro" id="IPR000834">
    <property type="entry name" value="Peptidase_M14"/>
</dbReference>
<dbReference type="PROSITE" id="PS00133">
    <property type="entry name" value="CARBOXYPEPT_ZN_2"/>
    <property type="match status" value="1"/>
</dbReference>
<dbReference type="InterPro" id="IPR057246">
    <property type="entry name" value="CARBOXYPEPT_ZN_1"/>
</dbReference>
<keyword evidence="7" id="KW-0378">Hydrolase</keyword>
<evidence type="ECO:0000313" key="12">
    <source>
        <dbReference type="EMBL" id="ESO85088.1"/>
    </source>
</evidence>
<dbReference type="RefSeq" id="XP_009064229.1">
    <property type="nucleotide sequence ID" value="XM_009065981.1"/>
</dbReference>
<dbReference type="PROSITE" id="PS52035">
    <property type="entry name" value="PEPTIDASE_M14"/>
    <property type="match status" value="1"/>
</dbReference>
<dbReference type="GO" id="GO:0006508">
    <property type="term" value="P:proteolysis"/>
    <property type="evidence" value="ECO:0007669"/>
    <property type="project" value="UniProtKB-KW"/>
</dbReference>
<evidence type="ECO:0000256" key="6">
    <source>
        <dbReference type="ARBA" id="ARBA00022729"/>
    </source>
</evidence>
<dbReference type="Gene3D" id="3.40.630.10">
    <property type="entry name" value="Zn peptidases"/>
    <property type="match status" value="1"/>
</dbReference>
<keyword evidence="3" id="KW-0121">Carboxypeptidase</keyword>
<dbReference type="InterPro" id="IPR057247">
    <property type="entry name" value="CARBOXYPEPT_ZN_2"/>
</dbReference>
<feature type="non-terminal residue" evidence="12">
    <location>
        <position position="1"/>
    </location>
</feature>
<dbReference type="AlphaFoldDB" id="V3Z394"/>
<dbReference type="CTD" id="20233131"/>
<dbReference type="SUPFAM" id="SSF53187">
    <property type="entry name" value="Zn-dependent exopeptidases"/>
    <property type="match status" value="1"/>
</dbReference>
<name>V3Z394_LOTGI</name>
<dbReference type="PANTHER" id="PTHR11705">
    <property type="entry name" value="PROTEASE FAMILY M14 CARBOXYPEPTIDASE A,B"/>
    <property type="match status" value="1"/>
</dbReference>
<evidence type="ECO:0000256" key="5">
    <source>
        <dbReference type="ARBA" id="ARBA00022723"/>
    </source>
</evidence>
<comment type="similarity">
    <text evidence="2 10">Belongs to the peptidase M14 family.</text>
</comment>
<sequence length="256" mass="28319">PAIIIEATIHAREWISPASVLYFVDRLLGSSASDSQFMLNNFDWYVLLVANPDGYEYTHTDYRMWRKNRSPGNGNCYGVDLNRNFEFRWGLTGTSNNCGSDIYLGPSPMSEVESRNIKEMVDTVQDGGTRAIGFLAVHSYSQMILLPYSFNYNERPPNSNELDNYGYAAGSAMSAVNNKNFQVGTGPNLLYPAAGGSDDWAIALGSVKYAYTYELRPRTSGEGGFVLPTSDIIPSGEELYASFYSLAQSFASDSKK</sequence>
<keyword evidence="4" id="KW-0645">Protease</keyword>
<dbReference type="GO" id="GO:0005615">
    <property type="term" value="C:extracellular space"/>
    <property type="evidence" value="ECO:0007669"/>
    <property type="project" value="TreeGrafter"/>
</dbReference>
<dbReference type="EMBL" id="KB203331">
    <property type="protein sequence ID" value="ESO85088.1"/>
    <property type="molecule type" value="Genomic_DNA"/>
</dbReference>